<name>A0A9P5YXR6_9AGAR</name>
<dbReference type="Pfam" id="PF26639">
    <property type="entry name" value="Het-6_barrel"/>
    <property type="match status" value="1"/>
</dbReference>
<keyword evidence="2" id="KW-1185">Reference proteome</keyword>
<evidence type="ECO:0000313" key="1">
    <source>
        <dbReference type="EMBL" id="KAF9475910.1"/>
    </source>
</evidence>
<comment type="caution">
    <text evidence="1">The sequence shown here is derived from an EMBL/GenBank/DDBJ whole genome shotgun (WGS) entry which is preliminary data.</text>
</comment>
<evidence type="ECO:0000313" key="2">
    <source>
        <dbReference type="Proteomes" id="UP000807469"/>
    </source>
</evidence>
<dbReference type="OrthoDB" id="5303367at2759"/>
<gene>
    <name evidence="1" type="ORF">BDN70DRAFT_897796</name>
</gene>
<protein>
    <submittedName>
        <fullName evidence="1">Uncharacterized protein</fullName>
    </submittedName>
</protein>
<dbReference type="AlphaFoldDB" id="A0A9P5YXR6"/>
<organism evidence="1 2">
    <name type="scientific">Pholiota conissans</name>
    <dbReference type="NCBI Taxonomy" id="109636"/>
    <lineage>
        <taxon>Eukaryota</taxon>
        <taxon>Fungi</taxon>
        <taxon>Dikarya</taxon>
        <taxon>Basidiomycota</taxon>
        <taxon>Agaricomycotina</taxon>
        <taxon>Agaricomycetes</taxon>
        <taxon>Agaricomycetidae</taxon>
        <taxon>Agaricales</taxon>
        <taxon>Agaricineae</taxon>
        <taxon>Strophariaceae</taxon>
        <taxon>Pholiota</taxon>
    </lineage>
</organism>
<dbReference type="InterPro" id="IPR052895">
    <property type="entry name" value="HetReg/Transcr_Mod"/>
</dbReference>
<accession>A0A9P5YXR6</accession>
<reference evidence="1" key="1">
    <citation type="submission" date="2020-11" db="EMBL/GenBank/DDBJ databases">
        <authorList>
            <consortium name="DOE Joint Genome Institute"/>
            <person name="Ahrendt S."/>
            <person name="Riley R."/>
            <person name="Andreopoulos W."/>
            <person name="Labutti K."/>
            <person name="Pangilinan J."/>
            <person name="Ruiz-Duenas F.J."/>
            <person name="Barrasa J.M."/>
            <person name="Sanchez-Garcia M."/>
            <person name="Camarero S."/>
            <person name="Miyauchi S."/>
            <person name="Serrano A."/>
            <person name="Linde D."/>
            <person name="Babiker R."/>
            <person name="Drula E."/>
            <person name="Ayuso-Fernandez I."/>
            <person name="Pacheco R."/>
            <person name="Padilla G."/>
            <person name="Ferreira P."/>
            <person name="Barriuso J."/>
            <person name="Kellner H."/>
            <person name="Castanera R."/>
            <person name="Alfaro M."/>
            <person name="Ramirez L."/>
            <person name="Pisabarro A.G."/>
            <person name="Kuo A."/>
            <person name="Tritt A."/>
            <person name="Lipzen A."/>
            <person name="He G."/>
            <person name="Yan M."/>
            <person name="Ng V."/>
            <person name="Cullen D."/>
            <person name="Martin F."/>
            <person name="Rosso M.-N."/>
            <person name="Henrissat B."/>
            <person name="Hibbett D."/>
            <person name="Martinez A.T."/>
            <person name="Grigoriev I.V."/>
        </authorList>
    </citation>
    <scope>NUCLEOTIDE SEQUENCE</scope>
    <source>
        <strain evidence="1">CIRM-BRFM 674</strain>
    </source>
</reference>
<dbReference type="PANTHER" id="PTHR24148">
    <property type="entry name" value="ANKYRIN REPEAT DOMAIN-CONTAINING PROTEIN 39 HOMOLOG-RELATED"/>
    <property type="match status" value="1"/>
</dbReference>
<sequence length="409" mass="46293">MFKSRWTFIPPTTPFYVPLHLWDKKQDHPTLTTTYPIWEMMTQSNLLSATLPRDKIYGLLGICDPKDRAAIEIDYTGRMTDSMIFRDTIAHIIQSRDHIKPLQYAASGGKNVIDWPSWVPDLSQTNPNFWSCFAEMGYDASYQSSGRWLRLNHPFLGAFVLDHPFIFSCLFLISSTIAHRVANILNDSRRAGATFSDDNNVLILRGIPFDTISYADPAPDTGIFLSSDTVYLDQERAVTLPGVEVSFKRWQSAVASFKPNPYRTPEGRYAAYWRTIIGNRRRGPSGFVTPPDSFRMGYEIWGGARSIPEDQKDRWQALLTFGTFQGMVGRSLNQRSFAITSLGYLGLVPKAAKNGDLICVFQGGEVPFVLRPIGNDQWELVGECYVHGIMEGEVVKKAKPGDVRTYYLR</sequence>
<proteinExistence type="predicted"/>
<dbReference type="PANTHER" id="PTHR24148:SF64">
    <property type="entry name" value="HETEROKARYON INCOMPATIBILITY DOMAIN-CONTAINING PROTEIN"/>
    <property type="match status" value="1"/>
</dbReference>
<dbReference type="Proteomes" id="UP000807469">
    <property type="component" value="Unassembled WGS sequence"/>
</dbReference>
<dbReference type="EMBL" id="MU155314">
    <property type="protein sequence ID" value="KAF9475910.1"/>
    <property type="molecule type" value="Genomic_DNA"/>
</dbReference>